<comment type="caution">
    <text evidence="2">The sequence shown here is derived from an EMBL/GenBank/DDBJ whole genome shotgun (WGS) entry which is preliminary data.</text>
</comment>
<dbReference type="Proteomes" id="UP000223913">
    <property type="component" value="Unassembled WGS sequence"/>
</dbReference>
<gene>
    <name evidence="2" type="ORF">CRP01_09120</name>
</gene>
<evidence type="ECO:0000313" key="2">
    <source>
        <dbReference type="EMBL" id="PHN06966.1"/>
    </source>
</evidence>
<accession>A0A2D0NF31</accession>
<evidence type="ECO:0000313" key="3">
    <source>
        <dbReference type="Proteomes" id="UP000223913"/>
    </source>
</evidence>
<name>A0A2D0NF31_FLAN2</name>
<keyword evidence="3" id="KW-1185">Reference proteome</keyword>
<organism evidence="2 3">
    <name type="scientific">Flavilitoribacter nigricans (strain ATCC 23147 / DSM 23189 / NBRC 102662 / NCIMB 1420 / SS-2)</name>
    <name type="common">Lewinella nigricans</name>
    <dbReference type="NCBI Taxonomy" id="1122177"/>
    <lineage>
        <taxon>Bacteria</taxon>
        <taxon>Pseudomonadati</taxon>
        <taxon>Bacteroidota</taxon>
        <taxon>Saprospiria</taxon>
        <taxon>Saprospirales</taxon>
        <taxon>Lewinellaceae</taxon>
        <taxon>Flavilitoribacter</taxon>
    </lineage>
</organism>
<feature type="domain" description="DUF4326" evidence="1">
    <location>
        <begin position="10"/>
        <end position="105"/>
    </location>
</feature>
<dbReference type="Pfam" id="PF14216">
    <property type="entry name" value="DUF4326"/>
    <property type="match status" value="1"/>
</dbReference>
<evidence type="ECO:0000259" key="1">
    <source>
        <dbReference type="Pfam" id="PF14216"/>
    </source>
</evidence>
<dbReference type="RefSeq" id="WP_099149717.1">
    <property type="nucleotide sequence ID" value="NZ_PDUD01000013.1"/>
</dbReference>
<reference evidence="2 3" key="1">
    <citation type="submission" date="2017-10" db="EMBL/GenBank/DDBJ databases">
        <title>The draft genome sequence of Lewinella nigricans NBRC 102662.</title>
        <authorList>
            <person name="Wang K."/>
        </authorList>
    </citation>
    <scope>NUCLEOTIDE SEQUENCE [LARGE SCALE GENOMIC DNA]</scope>
    <source>
        <strain evidence="2 3">NBRC 102662</strain>
    </source>
</reference>
<dbReference type="OrthoDB" id="572639at2"/>
<dbReference type="EMBL" id="PDUD01000013">
    <property type="protein sequence ID" value="PHN06966.1"/>
    <property type="molecule type" value="Genomic_DNA"/>
</dbReference>
<protein>
    <recommendedName>
        <fullName evidence="1">DUF4326 domain-containing protein</fullName>
    </recommendedName>
</protein>
<proteinExistence type="predicted"/>
<dbReference type="AlphaFoldDB" id="A0A2D0NF31"/>
<dbReference type="InterPro" id="IPR025475">
    <property type="entry name" value="DUF4326"/>
</dbReference>
<sequence>MNTPKRIQRKRVRGWKMPANAVSVTRPGRFGNPFPAEKFGRERSIEMFRDLLNGKWYSDMHPYGNEYINKHGLPSHKLIKAFLGGKDLACWCKEGDPCHADVLIEIANS</sequence>